<dbReference type="Pfam" id="PF06161">
    <property type="entry name" value="DUF975"/>
    <property type="match status" value="1"/>
</dbReference>
<comment type="caution">
    <text evidence="2">The sequence shown here is derived from an EMBL/GenBank/DDBJ whole genome shotgun (WGS) entry which is preliminary data.</text>
</comment>
<proteinExistence type="predicted"/>
<keyword evidence="1" id="KW-0472">Membrane</keyword>
<protein>
    <submittedName>
        <fullName evidence="2">DUF975 family protein</fullName>
    </submittedName>
</protein>
<dbReference type="PANTHER" id="PTHR40076:SF1">
    <property type="entry name" value="MEMBRANE PROTEIN"/>
    <property type="match status" value="1"/>
</dbReference>
<evidence type="ECO:0000313" key="3">
    <source>
        <dbReference type="Proteomes" id="UP001596105"/>
    </source>
</evidence>
<gene>
    <name evidence="2" type="ORF">ACFPPD_05890</name>
</gene>
<dbReference type="PANTHER" id="PTHR40076">
    <property type="entry name" value="MEMBRANE PROTEIN-RELATED"/>
    <property type="match status" value="1"/>
</dbReference>
<evidence type="ECO:0000256" key="1">
    <source>
        <dbReference type="SAM" id="Phobius"/>
    </source>
</evidence>
<keyword evidence="1" id="KW-1133">Transmembrane helix</keyword>
<keyword evidence="3" id="KW-1185">Reference proteome</keyword>
<evidence type="ECO:0000313" key="2">
    <source>
        <dbReference type="EMBL" id="MFC5468244.1"/>
    </source>
</evidence>
<dbReference type="RefSeq" id="WP_378081504.1">
    <property type="nucleotide sequence ID" value="NZ_JBHSMH010000008.1"/>
</dbReference>
<sequence length="181" mass="20743">MSWIVVTALGAVPFLGSILALIFTGAINYGLADFSLRIARNEPLNVGDVFSGFQRLGRTFMLYLLMNIFIFLWTLLLLIPGLIAYLRYSMSYFILKDNPELFASEAIRRSKQLMYGHKWRYFVLNLTFIGWALLGVLTCFVGYLWLLPYIRVTQAHFYEDLIRGDAKLPEPPAPDTFIPSN</sequence>
<dbReference type="Proteomes" id="UP001596105">
    <property type="component" value="Unassembled WGS sequence"/>
</dbReference>
<dbReference type="EMBL" id="JBHSMH010000008">
    <property type="protein sequence ID" value="MFC5468244.1"/>
    <property type="molecule type" value="Genomic_DNA"/>
</dbReference>
<reference evidence="3" key="1">
    <citation type="journal article" date="2019" name="Int. J. Syst. Evol. Microbiol.">
        <title>The Global Catalogue of Microorganisms (GCM) 10K type strain sequencing project: providing services to taxonomists for standard genome sequencing and annotation.</title>
        <authorList>
            <consortium name="The Broad Institute Genomics Platform"/>
            <consortium name="The Broad Institute Genome Sequencing Center for Infectious Disease"/>
            <person name="Wu L."/>
            <person name="Ma J."/>
        </authorList>
    </citation>
    <scope>NUCLEOTIDE SEQUENCE [LARGE SCALE GENOMIC DNA]</scope>
    <source>
        <strain evidence="3">CCUG 57113</strain>
    </source>
</reference>
<keyword evidence="1" id="KW-0812">Transmembrane</keyword>
<accession>A0ABW0LR64</accession>
<organism evidence="2 3">
    <name type="scientific">Cohnella suwonensis</name>
    <dbReference type="NCBI Taxonomy" id="696072"/>
    <lineage>
        <taxon>Bacteria</taxon>
        <taxon>Bacillati</taxon>
        <taxon>Bacillota</taxon>
        <taxon>Bacilli</taxon>
        <taxon>Bacillales</taxon>
        <taxon>Paenibacillaceae</taxon>
        <taxon>Cohnella</taxon>
    </lineage>
</organism>
<feature type="transmembrane region" description="Helical" evidence="1">
    <location>
        <begin position="121"/>
        <end position="146"/>
    </location>
</feature>
<name>A0ABW0LR64_9BACL</name>
<dbReference type="InterPro" id="IPR010380">
    <property type="entry name" value="DUF975"/>
</dbReference>
<feature type="transmembrane region" description="Helical" evidence="1">
    <location>
        <begin position="60"/>
        <end position="86"/>
    </location>
</feature>